<dbReference type="Gene3D" id="1.10.760.10">
    <property type="entry name" value="Cytochrome c-like domain"/>
    <property type="match status" value="1"/>
</dbReference>
<evidence type="ECO:0000313" key="9">
    <source>
        <dbReference type="Proteomes" id="UP000652176"/>
    </source>
</evidence>
<keyword evidence="1 4" id="KW-0349">Heme</keyword>
<evidence type="ECO:0000256" key="6">
    <source>
        <dbReference type="SAM" id="SignalP"/>
    </source>
</evidence>
<dbReference type="InterPro" id="IPR009056">
    <property type="entry name" value="Cyt_c-like_dom"/>
</dbReference>
<dbReference type="RefSeq" id="WP_192376937.1">
    <property type="nucleotide sequence ID" value="NZ_CAJHIV010000001.1"/>
</dbReference>
<evidence type="ECO:0000256" key="1">
    <source>
        <dbReference type="ARBA" id="ARBA00022617"/>
    </source>
</evidence>
<feature type="region of interest" description="Disordered" evidence="5">
    <location>
        <begin position="36"/>
        <end position="89"/>
    </location>
</feature>
<protein>
    <submittedName>
        <fullName evidence="8">Cytochrome c</fullName>
    </submittedName>
</protein>
<sequence length="205" mass="20954">MKVRPMTIQQMLGFITLASVLSLATADPRIISTYKASESEGKTSTKGGGSDSGSGTSGSGTGSSSGTGSTSSGSTGGSTPGTQTSGSGTAYTLPSNFNFNCNTRNANADAIENGRRAYLRLNCSVCHSGNGHGGTMGPSLVGEGDEVAEAVSQGEEGGMPSFKKYLCPNDLADLKAYVDSLGSKTSPDFTDWWVPNPPARWADSQ</sequence>
<evidence type="ECO:0000259" key="7">
    <source>
        <dbReference type="PROSITE" id="PS51007"/>
    </source>
</evidence>
<evidence type="ECO:0000313" key="8">
    <source>
        <dbReference type="EMBL" id="MBD9358739.1"/>
    </source>
</evidence>
<keyword evidence="6" id="KW-0732">Signal</keyword>
<feature type="compositionally biased region" description="Low complexity" evidence="5">
    <location>
        <begin position="80"/>
        <end position="89"/>
    </location>
</feature>
<feature type="signal peptide" evidence="6">
    <location>
        <begin position="1"/>
        <end position="26"/>
    </location>
</feature>
<feature type="domain" description="Cytochrome c" evidence="7">
    <location>
        <begin position="109"/>
        <end position="182"/>
    </location>
</feature>
<evidence type="ECO:0000256" key="3">
    <source>
        <dbReference type="ARBA" id="ARBA00023004"/>
    </source>
</evidence>
<dbReference type="Pfam" id="PF13442">
    <property type="entry name" value="Cytochrome_CBB3"/>
    <property type="match status" value="1"/>
</dbReference>
<proteinExistence type="predicted"/>
<gene>
    <name evidence="8" type="ORF">IE877_23175</name>
</gene>
<evidence type="ECO:0000256" key="4">
    <source>
        <dbReference type="PROSITE-ProRule" id="PRU00433"/>
    </source>
</evidence>
<organism evidence="8 9">
    <name type="scientific">Methylomonas albis</name>
    <dbReference type="NCBI Taxonomy" id="1854563"/>
    <lineage>
        <taxon>Bacteria</taxon>
        <taxon>Pseudomonadati</taxon>
        <taxon>Pseudomonadota</taxon>
        <taxon>Gammaproteobacteria</taxon>
        <taxon>Methylococcales</taxon>
        <taxon>Methylococcaceae</taxon>
        <taxon>Methylomonas</taxon>
    </lineage>
</organism>
<comment type="caution">
    <text evidence="8">The sequence shown here is derived from an EMBL/GenBank/DDBJ whole genome shotgun (WGS) entry which is preliminary data.</text>
</comment>
<reference evidence="8 9" key="1">
    <citation type="submission" date="2020-09" db="EMBL/GenBank/DDBJ databases">
        <title>Methylomonas albis sp. nov. and Methylomonas fluvii sp. nov.: Two cold-adapted methanotrophs from the River Elbe and an amended description of Methylovulum psychrotolerans strain Eb1.</title>
        <authorList>
            <person name="Bussmann I.K."/>
            <person name="Klings K.-W."/>
            <person name="Warnstedt J."/>
            <person name="Hoppert M."/>
            <person name="Saborowski A."/>
            <person name="Horn F."/>
            <person name="Liebner S."/>
        </authorList>
    </citation>
    <scope>NUCLEOTIDE SEQUENCE [LARGE SCALE GENOMIC DNA]</scope>
    <source>
        <strain evidence="8 9">EbA</strain>
    </source>
</reference>
<keyword evidence="9" id="KW-1185">Reference proteome</keyword>
<dbReference type="InterPro" id="IPR036909">
    <property type="entry name" value="Cyt_c-like_dom_sf"/>
</dbReference>
<feature type="chain" id="PRO_5045872986" evidence="6">
    <location>
        <begin position="27"/>
        <end position="205"/>
    </location>
</feature>
<feature type="compositionally biased region" description="Gly residues" evidence="5">
    <location>
        <begin position="46"/>
        <end position="65"/>
    </location>
</feature>
<evidence type="ECO:0000256" key="2">
    <source>
        <dbReference type="ARBA" id="ARBA00022723"/>
    </source>
</evidence>
<dbReference type="SUPFAM" id="SSF46626">
    <property type="entry name" value="Cytochrome c"/>
    <property type="match status" value="1"/>
</dbReference>
<dbReference type="PROSITE" id="PS51007">
    <property type="entry name" value="CYTC"/>
    <property type="match status" value="1"/>
</dbReference>
<accession>A0ABR9D6J0</accession>
<dbReference type="EMBL" id="JACXSS010000001">
    <property type="protein sequence ID" value="MBD9358739.1"/>
    <property type="molecule type" value="Genomic_DNA"/>
</dbReference>
<name>A0ABR9D6J0_9GAMM</name>
<dbReference type="Proteomes" id="UP000652176">
    <property type="component" value="Unassembled WGS sequence"/>
</dbReference>
<evidence type="ECO:0000256" key="5">
    <source>
        <dbReference type="SAM" id="MobiDB-lite"/>
    </source>
</evidence>
<keyword evidence="2 4" id="KW-0479">Metal-binding</keyword>
<keyword evidence="3 4" id="KW-0408">Iron</keyword>